<dbReference type="AlphaFoldDB" id="A0AAN9UJT7"/>
<dbReference type="SUPFAM" id="SSF55785">
    <property type="entry name" value="PYP-like sensor domain (PAS domain)"/>
    <property type="match status" value="1"/>
</dbReference>
<dbReference type="GO" id="GO:0008270">
    <property type="term" value="F:zinc ion binding"/>
    <property type="evidence" value="ECO:0007669"/>
    <property type="project" value="UniProtKB-KW"/>
</dbReference>
<keyword evidence="4" id="KW-0805">Transcription regulation</keyword>
<dbReference type="SMART" id="SM00401">
    <property type="entry name" value="ZnF_GATA"/>
    <property type="match status" value="1"/>
</dbReference>
<dbReference type="Gene3D" id="3.30.450.20">
    <property type="entry name" value="PAS domain"/>
    <property type="match status" value="1"/>
</dbReference>
<sequence length="500" mass="54120">MTTEGQDMMSLYDNSMFPSFDTLPMSLDGLGDMSQMQQHMQPPPPPAASSAPIPQTQTSLATHDSNAFTTHPDGSPPTNSVPVNTGFVPPTQQPSAQQNGSTLTEFTKRRNWPAKVVEEIKDFLQILDAHGRIKFVSPSVTALTGHGSKDLIEKFLKDLIHPDDIGTFTSEMNESIATGNTLRMFYRLRRKDDTYAIFESVGHSHIAPAKFAPNPKNQSPFCQAVFMMSRPYPTKNASLLDSFLEHKIENERLRRRIAELRREEEEDEASQPSWITGQEGRSDIAPSEDNTIVTSNPGGSGSTIYAPTTTAAVAADTQSMSMSMSMPPPERPTPLNIALTRENLEGVTAGSRPDSIRDKMARFEGAAGAGSGSGGVVSHTDTIEMLTGLRYLEGERSRGITTGNSSPTLIKGDAGIAIPIDRDPRTGEKKKKLKVAEEYVCTDCGTLDSPEWRKGPSGPKTLCNACGLRWAKKEKKKNASGNGGGGNHAGLATLPTTMTH</sequence>
<dbReference type="PROSITE" id="PS50114">
    <property type="entry name" value="GATA_ZN_FINGER_2"/>
    <property type="match status" value="1"/>
</dbReference>
<feature type="region of interest" description="Disordered" evidence="7">
    <location>
        <begin position="28"/>
        <end position="107"/>
    </location>
</feature>
<dbReference type="CDD" id="cd00130">
    <property type="entry name" value="PAS"/>
    <property type="match status" value="1"/>
</dbReference>
<evidence type="ECO:0000256" key="6">
    <source>
        <dbReference type="PROSITE-ProRule" id="PRU00094"/>
    </source>
</evidence>
<keyword evidence="3" id="KW-0862">Zinc</keyword>
<evidence type="ECO:0000259" key="8">
    <source>
        <dbReference type="PROSITE" id="PS50112"/>
    </source>
</evidence>
<dbReference type="InterPro" id="IPR035965">
    <property type="entry name" value="PAS-like_dom_sf"/>
</dbReference>
<reference evidence="10 11" key="1">
    <citation type="submission" date="2024-02" db="EMBL/GenBank/DDBJ databases">
        <title>De novo assembly and annotation of 12 fungi associated with fruit tree decline syndrome in Ontario, Canada.</title>
        <authorList>
            <person name="Sulman M."/>
            <person name="Ellouze W."/>
            <person name="Ilyukhin E."/>
        </authorList>
    </citation>
    <scope>NUCLEOTIDE SEQUENCE [LARGE SCALE GENOMIC DNA]</scope>
    <source>
        <strain evidence="10 11">M11/M66-122</strain>
    </source>
</reference>
<feature type="region of interest" description="Disordered" evidence="7">
    <location>
        <begin position="262"/>
        <end position="305"/>
    </location>
</feature>
<feature type="compositionally biased region" description="Polar residues" evidence="7">
    <location>
        <begin position="288"/>
        <end position="297"/>
    </location>
</feature>
<dbReference type="Gene3D" id="3.30.50.10">
    <property type="entry name" value="Erythroid Transcription Factor GATA-1, subunit A"/>
    <property type="match status" value="1"/>
</dbReference>
<evidence type="ECO:0000259" key="9">
    <source>
        <dbReference type="PROSITE" id="PS50114"/>
    </source>
</evidence>
<dbReference type="InterPro" id="IPR000679">
    <property type="entry name" value="Znf_GATA"/>
</dbReference>
<dbReference type="InterPro" id="IPR000014">
    <property type="entry name" value="PAS"/>
</dbReference>
<dbReference type="SMART" id="SM00091">
    <property type="entry name" value="PAS"/>
    <property type="match status" value="1"/>
</dbReference>
<feature type="compositionally biased region" description="Polar residues" evidence="7">
    <location>
        <begin position="93"/>
        <end position="105"/>
    </location>
</feature>
<name>A0AAN9UJT7_9PEZI</name>
<dbReference type="GO" id="GO:0006355">
    <property type="term" value="P:regulation of DNA-templated transcription"/>
    <property type="evidence" value="ECO:0007669"/>
    <property type="project" value="InterPro"/>
</dbReference>
<evidence type="ECO:0000256" key="1">
    <source>
        <dbReference type="ARBA" id="ARBA00022723"/>
    </source>
</evidence>
<keyword evidence="2 6" id="KW-0863">Zinc-finger</keyword>
<dbReference type="InterPro" id="IPR013088">
    <property type="entry name" value="Znf_NHR/GATA"/>
</dbReference>
<keyword evidence="11" id="KW-1185">Reference proteome</keyword>
<dbReference type="Pfam" id="PF08447">
    <property type="entry name" value="PAS_3"/>
    <property type="match status" value="1"/>
</dbReference>
<proteinExistence type="predicted"/>
<dbReference type="Pfam" id="PF00320">
    <property type="entry name" value="GATA"/>
    <property type="match status" value="1"/>
</dbReference>
<dbReference type="PROSITE" id="PS50112">
    <property type="entry name" value="PAS"/>
    <property type="match status" value="1"/>
</dbReference>
<evidence type="ECO:0000256" key="4">
    <source>
        <dbReference type="ARBA" id="ARBA00023015"/>
    </source>
</evidence>
<dbReference type="PANTHER" id="PTHR47172:SF24">
    <property type="entry name" value="GATA ZINC FINGER DOMAIN-CONTAINING PROTEIN 14-RELATED"/>
    <property type="match status" value="1"/>
</dbReference>
<keyword evidence="5" id="KW-0804">Transcription</keyword>
<dbReference type="GO" id="GO:0043565">
    <property type="term" value="F:sequence-specific DNA binding"/>
    <property type="evidence" value="ECO:0007669"/>
    <property type="project" value="InterPro"/>
</dbReference>
<protein>
    <submittedName>
        <fullName evidence="10">White collar 2 type of transcription factor</fullName>
    </submittedName>
</protein>
<dbReference type="EMBL" id="JAKJXP020000083">
    <property type="protein sequence ID" value="KAK7748306.1"/>
    <property type="molecule type" value="Genomic_DNA"/>
</dbReference>
<dbReference type="CDD" id="cd00202">
    <property type="entry name" value="ZnF_GATA"/>
    <property type="match status" value="1"/>
</dbReference>
<organism evidence="10 11">
    <name type="scientific">Diatrype stigma</name>
    <dbReference type="NCBI Taxonomy" id="117547"/>
    <lineage>
        <taxon>Eukaryota</taxon>
        <taxon>Fungi</taxon>
        <taxon>Dikarya</taxon>
        <taxon>Ascomycota</taxon>
        <taxon>Pezizomycotina</taxon>
        <taxon>Sordariomycetes</taxon>
        <taxon>Xylariomycetidae</taxon>
        <taxon>Xylariales</taxon>
        <taxon>Diatrypaceae</taxon>
        <taxon>Diatrype</taxon>
    </lineage>
</organism>
<feature type="domain" description="PAS" evidence="8">
    <location>
        <begin position="109"/>
        <end position="179"/>
    </location>
</feature>
<gene>
    <name evidence="10" type="primary">wc2</name>
    <name evidence="10" type="ORF">SLS62_008673</name>
</gene>
<keyword evidence="1" id="KW-0479">Metal-binding</keyword>
<feature type="compositionally biased region" description="Polar residues" evidence="7">
    <location>
        <begin position="56"/>
        <end position="69"/>
    </location>
</feature>
<evidence type="ECO:0000256" key="3">
    <source>
        <dbReference type="ARBA" id="ARBA00022833"/>
    </source>
</evidence>
<comment type="caution">
    <text evidence="10">The sequence shown here is derived from an EMBL/GenBank/DDBJ whole genome shotgun (WGS) entry which is preliminary data.</text>
</comment>
<dbReference type="PANTHER" id="PTHR47172">
    <property type="entry name" value="OS01G0976800 PROTEIN"/>
    <property type="match status" value="1"/>
</dbReference>
<evidence type="ECO:0000313" key="10">
    <source>
        <dbReference type="EMBL" id="KAK7748306.1"/>
    </source>
</evidence>
<dbReference type="InterPro" id="IPR013655">
    <property type="entry name" value="PAS_fold_3"/>
</dbReference>
<evidence type="ECO:0000313" key="11">
    <source>
        <dbReference type="Proteomes" id="UP001320420"/>
    </source>
</evidence>
<dbReference type="NCBIfam" id="TIGR00229">
    <property type="entry name" value="sensory_box"/>
    <property type="match status" value="1"/>
</dbReference>
<evidence type="ECO:0000256" key="5">
    <source>
        <dbReference type="ARBA" id="ARBA00023163"/>
    </source>
</evidence>
<dbReference type="Proteomes" id="UP001320420">
    <property type="component" value="Unassembled WGS sequence"/>
</dbReference>
<feature type="domain" description="GATA-type" evidence="9">
    <location>
        <begin position="435"/>
        <end position="468"/>
    </location>
</feature>
<feature type="region of interest" description="Disordered" evidence="7">
    <location>
        <begin position="476"/>
        <end position="500"/>
    </location>
</feature>
<dbReference type="SUPFAM" id="SSF57716">
    <property type="entry name" value="Glucocorticoid receptor-like (DNA-binding domain)"/>
    <property type="match status" value="1"/>
</dbReference>
<evidence type="ECO:0000256" key="7">
    <source>
        <dbReference type="SAM" id="MobiDB-lite"/>
    </source>
</evidence>
<evidence type="ECO:0000256" key="2">
    <source>
        <dbReference type="ARBA" id="ARBA00022771"/>
    </source>
</evidence>
<dbReference type="PROSITE" id="PS00344">
    <property type="entry name" value="GATA_ZN_FINGER_1"/>
    <property type="match status" value="1"/>
</dbReference>
<accession>A0AAN9UJT7</accession>